<proteinExistence type="predicted"/>
<feature type="transmembrane region" description="Helical" evidence="1">
    <location>
        <begin position="55"/>
        <end position="78"/>
    </location>
</feature>
<dbReference type="Proteomes" id="UP000281393">
    <property type="component" value="Chromosome"/>
</dbReference>
<dbReference type="EMBL" id="LR133909">
    <property type="protein sequence ID" value="VDY42384.1"/>
    <property type="molecule type" value="Genomic_DNA"/>
</dbReference>
<evidence type="ECO:0000256" key="1">
    <source>
        <dbReference type="SAM" id="Phobius"/>
    </source>
</evidence>
<keyword evidence="1" id="KW-1133">Transmembrane helix</keyword>
<sequence length="137" mass="15705">MNDDSIIKNSSMLFGLFRWFGMGKRLFLWLGRLRVLWFPVVVCRASAPDNIARSLFHAISLMAIFIIAWGVGILLFFLVKQKARIHDLSFFTSFFGSGFVLYSNCYRVFSLNRIVFVGAFFYHFTGGFMLIGGDAFL</sequence>
<protein>
    <submittedName>
        <fullName evidence="2">Putative inner membrane protein</fullName>
    </submittedName>
</protein>
<feature type="transmembrane region" description="Helical" evidence="1">
    <location>
        <begin position="115"/>
        <end position="136"/>
    </location>
</feature>
<organism evidence="2 3">
    <name type="scientific">Salmonella enterica subsp. enterica serovar Daytona</name>
    <dbReference type="NCBI Taxonomy" id="1962639"/>
    <lineage>
        <taxon>Bacteria</taxon>
        <taxon>Pseudomonadati</taxon>
        <taxon>Pseudomonadota</taxon>
        <taxon>Gammaproteobacteria</taxon>
        <taxon>Enterobacterales</taxon>
        <taxon>Enterobacteriaceae</taxon>
        <taxon>Salmonella</taxon>
    </lineage>
</organism>
<name>A0A447JIH6_SALET</name>
<evidence type="ECO:0000313" key="3">
    <source>
        <dbReference type="Proteomes" id="UP000281393"/>
    </source>
</evidence>
<evidence type="ECO:0000313" key="2">
    <source>
        <dbReference type="EMBL" id="VDY42384.1"/>
    </source>
</evidence>
<dbReference type="AlphaFoldDB" id="A0A447JIH6"/>
<gene>
    <name evidence="2" type="primary">SBOV16411</name>
    <name evidence="2" type="ORF">NCTC7102_03216</name>
</gene>
<accession>A0A447JIH6</accession>
<keyword evidence="1" id="KW-0812">Transmembrane</keyword>
<keyword evidence="1" id="KW-0472">Membrane</keyword>
<reference evidence="2 3" key="1">
    <citation type="submission" date="2018-12" db="EMBL/GenBank/DDBJ databases">
        <authorList>
            <consortium name="Pathogen Informatics"/>
        </authorList>
    </citation>
    <scope>NUCLEOTIDE SEQUENCE [LARGE SCALE GENOMIC DNA]</scope>
    <source>
        <strain evidence="2 3">NCTC7102</strain>
    </source>
</reference>